<dbReference type="AlphaFoldDB" id="A0A8B3RSC2"/>
<dbReference type="Proteomes" id="UP000292223">
    <property type="component" value="Unassembled WGS sequence"/>
</dbReference>
<sequence>MTLEKVNKIKGFLLVDKINRLLLYQRFKALFFKKHLSDATKKILWGINH</sequence>
<dbReference type="EMBL" id="SEWT01000008">
    <property type="protein sequence ID" value="RYU31296.1"/>
    <property type="molecule type" value="Genomic_DNA"/>
</dbReference>
<comment type="caution">
    <text evidence="1">The sequence shown here is derived from an EMBL/GenBank/DDBJ whole genome shotgun (WGS) entry which is preliminary data.</text>
</comment>
<organism evidence="1 2">
    <name type="scientific">Enterococcus faecalis</name>
    <name type="common">Streptococcus faecalis</name>
    <dbReference type="NCBI Taxonomy" id="1351"/>
    <lineage>
        <taxon>Bacteria</taxon>
        <taxon>Bacillati</taxon>
        <taxon>Bacillota</taxon>
        <taxon>Bacilli</taxon>
        <taxon>Lactobacillales</taxon>
        <taxon>Enterococcaceae</taxon>
        <taxon>Enterococcus</taxon>
    </lineage>
</organism>
<evidence type="ECO:0000313" key="1">
    <source>
        <dbReference type="EMBL" id="RYU31296.1"/>
    </source>
</evidence>
<protein>
    <submittedName>
        <fullName evidence="1">Peptidase</fullName>
    </submittedName>
</protein>
<gene>
    <name evidence="1" type="ORF">EU507_12345</name>
</gene>
<accession>A0A8B3RSC2</accession>
<reference evidence="1 2" key="1">
    <citation type="submission" date="2019-02" db="EMBL/GenBank/DDBJ databases">
        <title>From farm to fork: dissemination of Tn554::fexA-optrA in linezolid-resistant Enterococcus faecalis clones from chicken feces and meat in Tunisia.</title>
        <authorList>
            <person name="Tedim A.P."/>
            <person name="Elghaieb H."/>
            <person name="Abbassi M.S."/>
            <person name="Novais C."/>
            <person name="Hassen A."/>
            <person name="Peixe L."/>
            <person name="Freitas A.R."/>
        </authorList>
    </citation>
    <scope>NUCLEOTIDE SEQUENCE [LARGE SCALE GENOMIC DNA]</scope>
    <source>
        <strain evidence="1 2">728T</strain>
    </source>
</reference>
<evidence type="ECO:0000313" key="2">
    <source>
        <dbReference type="Proteomes" id="UP000292223"/>
    </source>
</evidence>
<name>A0A8B3RSC2_ENTFL</name>
<proteinExistence type="predicted"/>